<dbReference type="GO" id="GO:0006357">
    <property type="term" value="P:regulation of transcription by RNA polymerase II"/>
    <property type="evidence" value="ECO:0007669"/>
    <property type="project" value="TreeGrafter"/>
</dbReference>
<dbReference type="AlphaFoldDB" id="Q1WDN7"/>
<dbReference type="GO" id="GO:0008285">
    <property type="term" value="P:negative regulation of cell population proliferation"/>
    <property type="evidence" value="ECO:0007669"/>
    <property type="project" value="TreeGrafter"/>
</dbReference>
<protein>
    <submittedName>
        <fullName evidence="1">Co-transcription factor p8</fullName>
    </submittedName>
</protein>
<dbReference type="GO" id="GO:0045786">
    <property type="term" value="P:negative regulation of cell cycle"/>
    <property type="evidence" value="ECO:0007669"/>
    <property type="project" value="TreeGrafter"/>
</dbReference>
<accession>Q1WDN7</accession>
<dbReference type="EMBL" id="DQ361275">
    <property type="protein sequence ID" value="ABD19714.1"/>
    <property type="molecule type" value="mRNA"/>
</dbReference>
<evidence type="ECO:0000313" key="1">
    <source>
        <dbReference type="EMBL" id="ABD19714.1"/>
    </source>
</evidence>
<dbReference type="PANTHER" id="PTHR17149">
    <property type="entry name" value="NUCLEAR PROTEIN 1 AND 2"/>
    <property type="match status" value="1"/>
</dbReference>
<dbReference type="PANTHER" id="PTHR17149:SF4">
    <property type="entry name" value="RH17958P"/>
    <property type="match status" value="1"/>
</dbReference>
<name>Q1WDN7_ARTSF</name>
<dbReference type="Pfam" id="PF10195">
    <property type="entry name" value="Phospho_p8"/>
    <property type="match status" value="1"/>
</dbReference>
<sequence length="66" mass="7863">MSEDHFDRFEHFNFDMDKHLFSGQSGRLRTKQEAALHTNRFDPSGHSRKLVTKMKNTEIKKRADKK</sequence>
<reference evidence="1" key="1">
    <citation type="submission" date="2006-01" db="EMBL/GenBank/DDBJ databases">
        <title>Molecular characterization of p8, a co-transcription factor, from Artemia franciscana.</title>
        <authorList>
            <person name="Qiu Z."/>
            <person name="MacRae T.H."/>
        </authorList>
    </citation>
    <scope>NUCLEOTIDE SEQUENCE</scope>
</reference>
<proteinExistence type="evidence at transcript level"/>
<dbReference type="GO" id="GO:0005634">
    <property type="term" value="C:nucleus"/>
    <property type="evidence" value="ECO:0007669"/>
    <property type="project" value="TreeGrafter"/>
</dbReference>
<organism evidence="1">
    <name type="scientific">Artemia franciscana</name>
    <name type="common">Brine shrimp</name>
    <name type="synonym">Artemia sanfranciscana</name>
    <dbReference type="NCBI Taxonomy" id="6661"/>
    <lineage>
        <taxon>Eukaryota</taxon>
        <taxon>Metazoa</taxon>
        <taxon>Ecdysozoa</taxon>
        <taxon>Arthropoda</taxon>
        <taxon>Crustacea</taxon>
        <taxon>Branchiopoda</taxon>
        <taxon>Anostraca</taxon>
        <taxon>Artemiidae</taxon>
        <taxon>Artemia</taxon>
    </lineage>
</organism>
<dbReference type="InterPro" id="IPR018792">
    <property type="entry name" value="NUPR1-like"/>
</dbReference>
<gene>
    <name evidence="1" type="primary">p8</name>
</gene>